<proteinExistence type="predicted"/>
<protein>
    <submittedName>
        <fullName evidence="2">Uncharacterized protein</fullName>
    </submittedName>
</protein>
<feature type="region of interest" description="Disordered" evidence="1">
    <location>
        <begin position="1"/>
        <end position="26"/>
    </location>
</feature>
<dbReference type="EMBL" id="CAXIEN010000733">
    <property type="protein sequence ID" value="CAL1301522.1"/>
    <property type="molecule type" value="Genomic_DNA"/>
</dbReference>
<evidence type="ECO:0000313" key="2">
    <source>
        <dbReference type="EMBL" id="CAL1301522.1"/>
    </source>
</evidence>
<gene>
    <name evidence="2" type="ORF">LARSCL_LOCUS22578</name>
</gene>
<name>A0AAV2BZ17_9ARAC</name>
<organism evidence="2 3">
    <name type="scientific">Larinioides sclopetarius</name>
    <dbReference type="NCBI Taxonomy" id="280406"/>
    <lineage>
        <taxon>Eukaryota</taxon>
        <taxon>Metazoa</taxon>
        <taxon>Ecdysozoa</taxon>
        <taxon>Arthropoda</taxon>
        <taxon>Chelicerata</taxon>
        <taxon>Arachnida</taxon>
        <taxon>Araneae</taxon>
        <taxon>Araneomorphae</taxon>
        <taxon>Entelegynae</taxon>
        <taxon>Araneoidea</taxon>
        <taxon>Araneidae</taxon>
        <taxon>Larinioides</taxon>
    </lineage>
</organism>
<dbReference type="Proteomes" id="UP001497382">
    <property type="component" value="Unassembled WGS sequence"/>
</dbReference>
<reference evidence="2 3" key="1">
    <citation type="submission" date="2024-04" db="EMBL/GenBank/DDBJ databases">
        <authorList>
            <person name="Rising A."/>
            <person name="Reimegard J."/>
            <person name="Sonavane S."/>
            <person name="Akerstrom W."/>
            <person name="Nylinder S."/>
            <person name="Hedman E."/>
            <person name="Kallberg Y."/>
        </authorList>
    </citation>
    <scope>NUCLEOTIDE SEQUENCE [LARGE SCALE GENOMIC DNA]</scope>
</reference>
<dbReference type="AlphaFoldDB" id="A0AAV2BZ17"/>
<keyword evidence="3" id="KW-1185">Reference proteome</keyword>
<evidence type="ECO:0000256" key="1">
    <source>
        <dbReference type="SAM" id="MobiDB-lite"/>
    </source>
</evidence>
<accession>A0AAV2BZ17</accession>
<evidence type="ECO:0000313" key="3">
    <source>
        <dbReference type="Proteomes" id="UP001497382"/>
    </source>
</evidence>
<feature type="non-terminal residue" evidence="2">
    <location>
        <position position="56"/>
    </location>
</feature>
<comment type="caution">
    <text evidence="2">The sequence shown here is derived from an EMBL/GenBank/DDBJ whole genome shotgun (WGS) entry which is preliminary data.</text>
</comment>
<sequence>MATSPGTYPVSRENPPIPYLPSTELEPPVDQATSVWNISMAANKNISGNCSSGNPD</sequence>